<comment type="caution">
    <text evidence="1">The sequence shown here is derived from an EMBL/GenBank/DDBJ whole genome shotgun (WGS) entry which is preliminary data.</text>
</comment>
<reference evidence="1 2" key="1">
    <citation type="submission" date="2020-01" db="EMBL/GenBank/DDBJ databases">
        <title>Aspergillus terreus IFO 6365 whole genome shotgun sequence.</title>
        <authorList>
            <person name="Kanamasa S."/>
            <person name="Takahashi H."/>
        </authorList>
    </citation>
    <scope>NUCLEOTIDE SEQUENCE [LARGE SCALE GENOMIC DNA]</scope>
    <source>
        <strain evidence="1 2">IFO 6365</strain>
    </source>
</reference>
<dbReference type="AlphaFoldDB" id="A0A5M3YU17"/>
<evidence type="ECO:0000313" key="2">
    <source>
        <dbReference type="Proteomes" id="UP000452235"/>
    </source>
</evidence>
<dbReference type="EMBL" id="BLJY01000002">
    <property type="protein sequence ID" value="GFF13184.1"/>
    <property type="molecule type" value="Genomic_DNA"/>
</dbReference>
<organism evidence="1 2">
    <name type="scientific">Aspergillus terreus</name>
    <dbReference type="NCBI Taxonomy" id="33178"/>
    <lineage>
        <taxon>Eukaryota</taxon>
        <taxon>Fungi</taxon>
        <taxon>Dikarya</taxon>
        <taxon>Ascomycota</taxon>
        <taxon>Pezizomycotina</taxon>
        <taxon>Eurotiomycetes</taxon>
        <taxon>Eurotiomycetidae</taxon>
        <taxon>Eurotiales</taxon>
        <taxon>Aspergillaceae</taxon>
        <taxon>Aspergillus</taxon>
        <taxon>Aspergillus subgen. Circumdati</taxon>
    </lineage>
</organism>
<name>A0A5M3YU17_ASPTE</name>
<dbReference type="Proteomes" id="UP000452235">
    <property type="component" value="Unassembled WGS sequence"/>
</dbReference>
<dbReference type="OrthoDB" id="5331170at2759"/>
<keyword evidence="2" id="KW-1185">Reference proteome</keyword>
<accession>A0A5M3YU17</accession>
<evidence type="ECO:0000313" key="1">
    <source>
        <dbReference type="EMBL" id="GFF13184.1"/>
    </source>
</evidence>
<protein>
    <submittedName>
        <fullName evidence="1">Uncharacterized protein</fullName>
    </submittedName>
</protein>
<gene>
    <name evidence="1" type="ORF">ATEIFO6365_0002029400</name>
</gene>
<sequence>MSPRLAWIWPKDPRPGNPTHWPRLWRLRDVLTNRGPDIYIDKIHTGKDRKVNWSQWPDAHPVANEQHCACCCDCKRRGKNKEKARTAKDAPFLSARRHSAERYDFRTRKYVVPDRGTWSGVEYCDGGHGRGRSEEHHIPMRYWDRDGMEYPACYWHDVAYGDGCRR</sequence>
<proteinExistence type="predicted"/>